<dbReference type="PANTHER" id="PTHR44943">
    <property type="entry name" value="CELLULOSE SYNTHASE OPERON PROTEIN C"/>
    <property type="match status" value="1"/>
</dbReference>
<evidence type="ECO:0000313" key="5">
    <source>
        <dbReference type="Proteomes" id="UP000320593"/>
    </source>
</evidence>
<dbReference type="AlphaFoldDB" id="A0A562T994"/>
<dbReference type="PROSITE" id="PS50005">
    <property type="entry name" value="TPR"/>
    <property type="match status" value="1"/>
</dbReference>
<dbReference type="EMBL" id="VLLF01000002">
    <property type="protein sequence ID" value="TWI90217.1"/>
    <property type="molecule type" value="Genomic_DNA"/>
</dbReference>
<protein>
    <submittedName>
        <fullName evidence="4">Tetratricopeptide repeat protein</fullName>
    </submittedName>
</protein>
<dbReference type="PANTHER" id="PTHR44943:SF4">
    <property type="entry name" value="TPR REPEAT-CONTAINING PROTEIN MJ0798"/>
    <property type="match status" value="1"/>
</dbReference>
<dbReference type="SMART" id="SM00028">
    <property type="entry name" value="TPR"/>
    <property type="match status" value="2"/>
</dbReference>
<name>A0A562T994_9HYPH</name>
<evidence type="ECO:0000313" key="4">
    <source>
        <dbReference type="EMBL" id="TWI90217.1"/>
    </source>
</evidence>
<dbReference type="InterPro" id="IPR011990">
    <property type="entry name" value="TPR-like_helical_dom_sf"/>
</dbReference>
<reference evidence="4 5" key="1">
    <citation type="submission" date="2019-07" db="EMBL/GenBank/DDBJ databases">
        <title>Genomic Encyclopedia of Archaeal and Bacterial Type Strains, Phase II (KMG-II): from individual species to whole genera.</title>
        <authorList>
            <person name="Goeker M."/>
        </authorList>
    </citation>
    <scope>NUCLEOTIDE SEQUENCE [LARGE SCALE GENOMIC DNA]</scope>
    <source>
        <strain evidence="4 5">ATCC BAA-252</strain>
    </source>
</reference>
<evidence type="ECO:0000256" key="3">
    <source>
        <dbReference type="PROSITE-ProRule" id="PRU00339"/>
    </source>
</evidence>
<organism evidence="4 5">
    <name type="scientific">Roseibium hamelinense</name>
    <dbReference type="NCBI Taxonomy" id="150831"/>
    <lineage>
        <taxon>Bacteria</taxon>
        <taxon>Pseudomonadati</taxon>
        <taxon>Pseudomonadota</taxon>
        <taxon>Alphaproteobacteria</taxon>
        <taxon>Hyphomicrobiales</taxon>
        <taxon>Stappiaceae</taxon>
        <taxon>Roseibium</taxon>
    </lineage>
</organism>
<dbReference type="InterPro" id="IPR051685">
    <property type="entry name" value="Ycf3/AcsC/BcsC/TPR_MFPF"/>
</dbReference>
<sequence>MRCKEWALHRQIWLSVQLAFLAVIYVGLLSPASAQDKEDLFNALKSASTEREAKVIEAQIWEMWIGSAPSTEIETLVRTAMDRRRFGDYEKAVSLLQSAISQAPDYAEARNQMAFVLYLQGRKDKSLEAIEEVLALEPRHFGALSGKVRILMEQGRVRIAQKVLRDALAIHPFLPERFLLIEPDKPDEVEL</sequence>
<proteinExistence type="predicted"/>
<gene>
    <name evidence="4" type="ORF">JM93_01195</name>
</gene>
<feature type="repeat" description="TPR" evidence="3">
    <location>
        <begin position="107"/>
        <end position="140"/>
    </location>
</feature>
<accession>A0A562T994</accession>
<dbReference type="Gene3D" id="1.25.40.10">
    <property type="entry name" value="Tetratricopeptide repeat domain"/>
    <property type="match status" value="1"/>
</dbReference>
<dbReference type="Proteomes" id="UP000320593">
    <property type="component" value="Unassembled WGS sequence"/>
</dbReference>
<keyword evidence="5" id="KW-1185">Reference proteome</keyword>
<keyword evidence="1" id="KW-0677">Repeat</keyword>
<dbReference type="RefSeq" id="WP_170230548.1">
    <property type="nucleotide sequence ID" value="NZ_SMLY01000086.1"/>
</dbReference>
<dbReference type="InterPro" id="IPR019734">
    <property type="entry name" value="TPR_rpt"/>
</dbReference>
<evidence type="ECO:0000256" key="1">
    <source>
        <dbReference type="ARBA" id="ARBA00022737"/>
    </source>
</evidence>
<keyword evidence="2 3" id="KW-0802">TPR repeat</keyword>
<dbReference type="SUPFAM" id="SSF48452">
    <property type="entry name" value="TPR-like"/>
    <property type="match status" value="1"/>
</dbReference>
<comment type="caution">
    <text evidence="4">The sequence shown here is derived from an EMBL/GenBank/DDBJ whole genome shotgun (WGS) entry which is preliminary data.</text>
</comment>
<evidence type="ECO:0000256" key="2">
    <source>
        <dbReference type="ARBA" id="ARBA00022803"/>
    </source>
</evidence>
<dbReference type="Pfam" id="PF14559">
    <property type="entry name" value="TPR_19"/>
    <property type="match status" value="1"/>
</dbReference>